<dbReference type="PATRIC" id="fig|29488.15.peg.3519"/>
<keyword evidence="2" id="KW-1185">Reference proteome</keyword>
<protein>
    <recommendedName>
        <fullName evidence="3">Fimbrial-type adhesion domain-containing protein</fullName>
    </recommendedName>
</protein>
<accession>A0A1B8YF40</accession>
<dbReference type="RefSeq" id="WP_065391202.1">
    <property type="nucleotide sequence ID" value="NZ_CAWMQN010000080.1"/>
</dbReference>
<proteinExistence type="predicted"/>
<name>A0A1B8YF40_9GAMM</name>
<dbReference type="AlphaFoldDB" id="A0A1B8YF40"/>
<reference evidence="2" key="1">
    <citation type="submission" date="2015-11" db="EMBL/GenBank/DDBJ databases">
        <authorList>
            <person name="Tobias N.J."/>
            <person name="Mishra B."/>
            <person name="Gupta D.K."/>
            <person name="Thines M."/>
            <person name="Stinear T.P."/>
            <person name="Bode H.B."/>
        </authorList>
    </citation>
    <scope>NUCLEOTIDE SEQUENCE [LARGE SCALE GENOMIC DNA]</scope>
    <source>
        <strain evidence="2">PB45.5</strain>
    </source>
</reference>
<evidence type="ECO:0000313" key="1">
    <source>
        <dbReference type="EMBL" id="OCA53652.1"/>
    </source>
</evidence>
<dbReference type="Proteomes" id="UP000092665">
    <property type="component" value="Unassembled WGS sequence"/>
</dbReference>
<gene>
    <name evidence="1" type="ORF">Phpb_03203</name>
</gene>
<evidence type="ECO:0008006" key="3">
    <source>
        <dbReference type="Google" id="ProtNLM"/>
    </source>
</evidence>
<evidence type="ECO:0000313" key="2">
    <source>
        <dbReference type="Proteomes" id="UP000092665"/>
    </source>
</evidence>
<sequence>MLNTERLWGGSVENPVIGLGVLLLFLLAALPLQAAETYQDCEIEMVQMVRNVTGYAMAPNNKNKRDYSRDEIVGYTTSGPLDWSTTCRVPIGTRFMAYTVGLGTRPLISSSSPSSVRVGRIGDFMVDIGQSSLSCQTHGLPGTYQSASLAKGNASVNIPCVPDANGLVDVTIRTVTGAIYPDSDGNFNVKAGGSPQSVGAIGWTPAPISGSNGMLKSLWSTVILSPVKKPSTCAVALTPSSVDWGTVKRAGKQAGDPLASARQIGVNSTCSGDDAVFQNSRLLYRIDGPFVPGKPNALASSIAEVAFVFFDSANKPLSLGTGRRGEGENARYVKRGDDSYTASTQLSVVPILLRTDGAGGRASAVAVISVWSDVNFVEPSAWQRPP</sequence>
<organism evidence="1 2">
    <name type="scientific">Photorhabdus namnaonensis</name>
    <dbReference type="NCBI Taxonomy" id="1851568"/>
    <lineage>
        <taxon>Bacteria</taxon>
        <taxon>Pseudomonadati</taxon>
        <taxon>Pseudomonadota</taxon>
        <taxon>Gammaproteobacteria</taxon>
        <taxon>Enterobacterales</taxon>
        <taxon>Morganellaceae</taxon>
        <taxon>Photorhabdus</taxon>
    </lineage>
</organism>
<dbReference type="EMBL" id="LOIC01000080">
    <property type="protein sequence ID" value="OCA53652.1"/>
    <property type="molecule type" value="Genomic_DNA"/>
</dbReference>
<comment type="caution">
    <text evidence="1">The sequence shown here is derived from an EMBL/GenBank/DDBJ whole genome shotgun (WGS) entry which is preliminary data.</text>
</comment>